<keyword evidence="1" id="KW-1133">Transmembrane helix</keyword>
<name>A0A5C3QXF9_9AGAR</name>
<keyword evidence="1" id="KW-0812">Transmembrane</keyword>
<evidence type="ECO:0000256" key="1">
    <source>
        <dbReference type="SAM" id="Phobius"/>
    </source>
</evidence>
<proteinExistence type="predicted"/>
<reference evidence="2 3" key="1">
    <citation type="journal article" date="2019" name="Nat. Ecol. Evol.">
        <title>Megaphylogeny resolves global patterns of mushroom evolution.</title>
        <authorList>
            <person name="Varga T."/>
            <person name="Krizsan K."/>
            <person name="Foldi C."/>
            <person name="Dima B."/>
            <person name="Sanchez-Garcia M."/>
            <person name="Sanchez-Ramirez S."/>
            <person name="Szollosi G.J."/>
            <person name="Szarkandi J.G."/>
            <person name="Papp V."/>
            <person name="Albert L."/>
            <person name="Andreopoulos W."/>
            <person name="Angelini C."/>
            <person name="Antonin V."/>
            <person name="Barry K.W."/>
            <person name="Bougher N.L."/>
            <person name="Buchanan P."/>
            <person name="Buyck B."/>
            <person name="Bense V."/>
            <person name="Catcheside P."/>
            <person name="Chovatia M."/>
            <person name="Cooper J."/>
            <person name="Damon W."/>
            <person name="Desjardin D."/>
            <person name="Finy P."/>
            <person name="Geml J."/>
            <person name="Haridas S."/>
            <person name="Hughes K."/>
            <person name="Justo A."/>
            <person name="Karasinski D."/>
            <person name="Kautmanova I."/>
            <person name="Kiss B."/>
            <person name="Kocsube S."/>
            <person name="Kotiranta H."/>
            <person name="LaButti K.M."/>
            <person name="Lechner B.E."/>
            <person name="Liimatainen K."/>
            <person name="Lipzen A."/>
            <person name="Lukacs Z."/>
            <person name="Mihaltcheva S."/>
            <person name="Morgado L.N."/>
            <person name="Niskanen T."/>
            <person name="Noordeloos M.E."/>
            <person name="Ohm R.A."/>
            <person name="Ortiz-Santana B."/>
            <person name="Ovrebo C."/>
            <person name="Racz N."/>
            <person name="Riley R."/>
            <person name="Savchenko A."/>
            <person name="Shiryaev A."/>
            <person name="Soop K."/>
            <person name="Spirin V."/>
            <person name="Szebenyi C."/>
            <person name="Tomsovsky M."/>
            <person name="Tulloss R.E."/>
            <person name="Uehling J."/>
            <person name="Grigoriev I.V."/>
            <person name="Vagvolgyi C."/>
            <person name="Papp T."/>
            <person name="Martin F.M."/>
            <person name="Miettinen O."/>
            <person name="Hibbett D.S."/>
            <person name="Nagy L.G."/>
        </authorList>
    </citation>
    <scope>NUCLEOTIDE SEQUENCE [LARGE SCALE GENOMIC DNA]</scope>
    <source>
        <strain evidence="2 3">CBS 309.79</strain>
    </source>
</reference>
<accession>A0A5C3QXF9</accession>
<evidence type="ECO:0000313" key="3">
    <source>
        <dbReference type="Proteomes" id="UP000305067"/>
    </source>
</evidence>
<organism evidence="2 3">
    <name type="scientific">Pterulicium gracile</name>
    <dbReference type="NCBI Taxonomy" id="1884261"/>
    <lineage>
        <taxon>Eukaryota</taxon>
        <taxon>Fungi</taxon>
        <taxon>Dikarya</taxon>
        <taxon>Basidiomycota</taxon>
        <taxon>Agaricomycotina</taxon>
        <taxon>Agaricomycetes</taxon>
        <taxon>Agaricomycetidae</taxon>
        <taxon>Agaricales</taxon>
        <taxon>Pleurotineae</taxon>
        <taxon>Pterulaceae</taxon>
        <taxon>Pterulicium</taxon>
    </lineage>
</organism>
<protein>
    <submittedName>
        <fullName evidence="2">Uncharacterized protein</fullName>
    </submittedName>
</protein>
<sequence>MQRSCWSLRGFGVSVIVGGLAEMCVFCLMRTIEGQMGIYICLRIPLGRHCAASSWWGLVGGHSRWARNTTVHNVMLLSYHTVTNLFRVVSP</sequence>
<keyword evidence="1" id="KW-0472">Membrane</keyword>
<evidence type="ECO:0000313" key="2">
    <source>
        <dbReference type="EMBL" id="TFL05079.1"/>
    </source>
</evidence>
<dbReference type="Proteomes" id="UP000305067">
    <property type="component" value="Unassembled WGS sequence"/>
</dbReference>
<dbReference type="EMBL" id="ML178817">
    <property type="protein sequence ID" value="TFL05079.1"/>
    <property type="molecule type" value="Genomic_DNA"/>
</dbReference>
<dbReference type="AlphaFoldDB" id="A0A5C3QXF9"/>
<keyword evidence="3" id="KW-1185">Reference proteome</keyword>
<feature type="transmembrane region" description="Helical" evidence="1">
    <location>
        <begin position="6"/>
        <end position="29"/>
    </location>
</feature>
<gene>
    <name evidence="2" type="ORF">BDV98DRAFT_561427</name>
</gene>